<dbReference type="Gene3D" id="3.40.190.80">
    <property type="match status" value="1"/>
</dbReference>
<feature type="binding site" evidence="7">
    <location>
        <position position="87"/>
    </location>
    <ligand>
        <name>Mg(2+)</name>
        <dbReference type="ChEBI" id="CHEBI:18420"/>
        <label>1</label>
        <note>catalytic</note>
    </ligand>
</feature>
<evidence type="ECO:0000256" key="2">
    <source>
        <dbReference type="ARBA" id="ARBA00001946"/>
    </source>
</evidence>
<evidence type="ECO:0000313" key="9">
    <source>
        <dbReference type="EMBL" id="SDB84491.1"/>
    </source>
</evidence>
<dbReference type="GO" id="GO:0007165">
    <property type="term" value="P:signal transduction"/>
    <property type="evidence" value="ECO:0007669"/>
    <property type="project" value="TreeGrafter"/>
</dbReference>
<feature type="binding site" evidence="7">
    <location>
        <position position="69"/>
    </location>
    <ligand>
        <name>Mg(2+)</name>
        <dbReference type="ChEBI" id="CHEBI:18420"/>
        <label>1</label>
        <note>catalytic</note>
    </ligand>
</feature>
<organism evidence="9 10">
    <name type="scientific">Williamwhitmania taraxaci</name>
    <dbReference type="NCBI Taxonomy" id="1640674"/>
    <lineage>
        <taxon>Bacteria</taxon>
        <taxon>Pseudomonadati</taxon>
        <taxon>Bacteroidota</taxon>
        <taxon>Bacteroidia</taxon>
        <taxon>Bacteroidales</taxon>
        <taxon>Williamwhitmaniaceae</taxon>
        <taxon>Williamwhitmania</taxon>
    </lineage>
</organism>
<dbReference type="GO" id="GO:0006020">
    <property type="term" value="P:inositol metabolic process"/>
    <property type="evidence" value="ECO:0007669"/>
    <property type="project" value="TreeGrafter"/>
</dbReference>
<dbReference type="InterPro" id="IPR033942">
    <property type="entry name" value="IMPase"/>
</dbReference>
<dbReference type="PRINTS" id="PR00377">
    <property type="entry name" value="IMPHPHTASES"/>
</dbReference>
<dbReference type="InterPro" id="IPR020583">
    <property type="entry name" value="Inositol_monoP_metal-BS"/>
</dbReference>
<dbReference type="CDD" id="cd01639">
    <property type="entry name" value="IMPase"/>
    <property type="match status" value="1"/>
</dbReference>
<dbReference type="RefSeq" id="WP_092434698.1">
    <property type="nucleotide sequence ID" value="NZ_FMYP01000003.1"/>
</dbReference>
<evidence type="ECO:0000256" key="6">
    <source>
        <dbReference type="ARBA" id="ARBA00022842"/>
    </source>
</evidence>
<evidence type="ECO:0000256" key="8">
    <source>
        <dbReference type="RuleBase" id="RU364068"/>
    </source>
</evidence>
<comment type="catalytic activity">
    <reaction evidence="1 8">
        <text>a myo-inositol phosphate + H2O = myo-inositol + phosphate</text>
        <dbReference type="Rhea" id="RHEA:24056"/>
        <dbReference type="ChEBI" id="CHEBI:15377"/>
        <dbReference type="ChEBI" id="CHEBI:17268"/>
        <dbReference type="ChEBI" id="CHEBI:43474"/>
        <dbReference type="ChEBI" id="CHEBI:84139"/>
        <dbReference type="EC" id="3.1.3.25"/>
    </reaction>
</comment>
<keyword evidence="10" id="KW-1185">Reference proteome</keyword>
<comment type="cofactor">
    <cofactor evidence="2 7 8">
        <name>Mg(2+)</name>
        <dbReference type="ChEBI" id="CHEBI:18420"/>
    </cofactor>
</comment>
<dbReference type="SUPFAM" id="SSF56655">
    <property type="entry name" value="Carbohydrate phosphatase"/>
    <property type="match status" value="1"/>
</dbReference>
<dbReference type="OrthoDB" id="9772456at2"/>
<dbReference type="GO" id="GO:0046854">
    <property type="term" value="P:phosphatidylinositol phosphate biosynthetic process"/>
    <property type="evidence" value="ECO:0007669"/>
    <property type="project" value="InterPro"/>
</dbReference>
<keyword evidence="6 7" id="KW-0460">Magnesium</keyword>
<dbReference type="PROSITE" id="PS00629">
    <property type="entry name" value="IMP_1"/>
    <property type="match status" value="1"/>
</dbReference>
<keyword evidence="5 8" id="KW-0378">Hydrolase</keyword>
<evidence type="ECO:0000256" key="1">
    <source>
        <dbReference type="ARBA" id="ARBA00001033"/>
    </source>
</evidence>
<evidence type="ECO:0000256" key="5">
    <source>
        <dbReference type="ARBA" id="ARBA00022801"/>
    </source>
</evidence>
<dbReference type="EMBL" id="FMYP01000003">
    <property type="protein sequence ID" value="SDB84491.1"/>
    <property type="molecule type" value="Genomic_DNA"/>
</dbReference>
<evidence type="ECO:0000256" key="4">
    <source>
        <dbReference type="ARBA" id="ARBA00022723"/>
    </source>
</evidence>
<name>A0A1G6GRC0_9BACT</name>
<keyword evidence="4 7" id="KW-0479">Metal-binding</keyword>
<dbReference type="GO" id="GO:0046872">
    <property type="term" value="F:metal ion binding"/>
    <property type="evidence" value="ECO:0007669"/>
    <property type="project" value="UniProtKB-KW"/>
</dbReference>
<dbReference type="EC" id="3.1.3.25" evidence="8"/>
<proteinExistence type="inferred from homology"/>
<protein>
    <recommendedName>
        <fullName evidence="8">Inositol-1-monophosphatase</fullName>
        <ecNumber evidence="8">3.1.3.25</ecNumber>
    </recommendedName>
</protein>
<dbReference type="GO" id="GO:0008934">
    <property type="term" value="F:inositol monophosphate 1-phosphatase activity"/>
    <property type="evidence" value="ECO:0007669"/>
    <property type="project" value="InterPro"/>
</dbReference>
<evidence type="ECO:0000256" key="3">
    <source>
        <dbReference type="ARBA" id="ARBA00009759"/>
    </source>
</evidence>
<feature type="binding site" evidence="7">
    <location>
        <position position="213"/>
    </location>
    <ligand>
        <name>Mg(2+)</name>
        <dbReference type="ChEBI" id="CHEBI:18420"/>
        <label>1</label>
        <note>catalytic</note>
    </ligand>
</feature>
<dbReference type="PANTHER" id="PTHR20854">
    <property type="entry name" value="INOSITOL MONOPHOSPHATASE"/>
    <property type="match status" value="1"/>
</dbReference>
<dbReference type="Gene3D" id="3.30.540.10">
    <property type="entry name" value="Fructose-1,6-Bisphosphatase, subunit A, domain 1"/>
    <property type="match status" value="1"/>
</dbReference>
<feature type="binding site" evidence="7">
    <location>
        <position position="88"/>
    </location>
    <ligand>
        <name>Mg(2+)</name>
        <dbReference type="ChEBI" id="CHEBI:18420"/>
        <label>1</label>
        <note>catalytic</note>
    </ligand>
</feature>
<dbReference type="InterPro" id="IPR000760">
    <property type="entry name" value="Inositol_monophosphatase-like"/>
</dbReference>
<dbReference type="PRINTS" id="PR01959">
    <property type="entry name" value="SBIMPHPHTASE"/>
</dbReference>
<dbReference type="Pfam" id="PF00459">
    <property type="entry name" value="Inositol_P"/>
    <property type="match status" value="1"/>
</dbReference>
<dbReference type="STRING" id="1640674.SAMN05216323_100356"/>
<evidence type="ECO:0000313" key="10">
    <source>
        <dbReference type="Proteomes" id="UP000199452"/>
    </source>
</evidence>
<dbReference type="PROSITE" id="PS00630">
    <property type="entry name" value="IMP_2"/>
    <property type="match status" value="1"/>
</dbReference>
<sequence length="264" mass="29709">MNLQEICSQVVSLQQEVSIFMKTERLSFSQSNIEVKGLHDFVSYVDKESEKRIIERLKNILPGSTFLAEEGTVAREDGDYLWIIDPLDGTTNYIHGISPYAISIALMHQDRLILGAVMECSLNECFYAWEGSPAYLNGKEISVSNSAEIKDAFVATGFPYYDFSQMEAFKTSLEYFMRESHGIRRLGSAATDLVYVAAGRFEIFYEYSLQPWDVAAGAFILQQAGGKVCDFSGKNNYIFGKEIIATNGQIHKLAVQKISNFFKI</sequence>
<dbReference type="AlphaFoldDB" id="A0A1G6GRC0"/>
<dbReference type="InterPro" id="IPR020550">
    <property type="entry name" value="Inositol_monophosphatase_CS"/>
</dbReference>
<gene>
    <name evidence="9" type="ORF">SAMN05216323_100356</name>
</gene>
<comment type="similarity">
    <text evidence="3 8">Belongs to the inositol monophosphatase superfamily.</text>
</comment>
<accession>A0A1G6GRC0</accession>
<evidence type="ECO:0000256" key="7">
    <source>
        <dbReference type="PIRSR" id="PIRSR600760-2"/>
    </source>
</evidence>
<reference evidence="9 10" key="1">
    <citation type="submission" date="2016-09" db="EMBL/GenBank/DDBJ databases">
        <authorList>
            <person name="Capua I."/>
            <person name="De Benedictis P."/>
            <person name="Joannis T."/>
            <person name="Lombin L.H."/>
            <person name="Cattoli G."/>
        </authorList>
    </citation>
    <scope>NUCLEOTIDE SEQUENCE [LARGE SCALE GENOMIC DNA]</scope>
    <source>
        <strain evidence="9 10">A7P-90m</strain>
    </source>
</reference>
<dbReference type="InterPro" id="IPR022337">
    <property type="entry name" value="Inositol_monophosphatase_SuhB"/>
</dbReference>
<dbReference type="Proteomes" id="UP000199452">
    <property type="component" value="Unassembled WGS sequence"/>
</dbReference>
<dbReference type="PANTHER" id="PTHR20854:SF4">
    <property type="entry name" value="INOSITOL-1-MONOPHOSPHATASE-RELATED"/>
    <property type="match status" value="1"/>
</dbReference>
<feature type="binding site" evidence="7">
    <location>
        <position position="85"/>
    </location>
    <ligand>
        <name>Mg(2+)</name>
        <dbReference type="ChEBI" id="CHEBI:18420"/>
        <label>1</label>
        <note>catalytic</note>
    </ligand>
</feature>